<keyword evidence="2" id="KW-0732">Signal</keyword>
<dbReference type="PROSITE" id="PS51175">
    <property type="entry name" value="CBM6"/>
    <property type="match status" value="1"/>
</dbReference>
<feature type="chain" id="PRO_5039530481" description="CBM6 domain-containing protein" evidence="2">
    <location>
        <begin position="23"/>
        <end position="535"/>
    </location>
</feature>
<proteinExistence type="predicted"/>
<dbReference type="InterPro" id="IPR008979">
    <property type="entry name" value="Galactose-bd-like_sf"/>
</dbReference>
<evidence type="ECO:0000313" key="4">
    <source>
        <dbReference type="EMBL" id="GDY31021.1"/>
    </source>
</evidence>
<dbReference type="SUPFAM" id="SSF51445">
    <property type="entry name" value="(Trans)glycosidases"/>
    <property type="match status" value="1"/>
</dbReference>
<comment type="caution">
    <text evidence="4">The sequence shown here is derived from an EMBL/GenBank/DDBJ whole genome shotgun (WGS) entry which is preliminary data.</text>
</comment>
<dbReference type="SUPFAM" id="SSF49785">
    <property type="entry name" value="Galactose-binding domain-like"/>
    <property type="match status" value="1"/>
</dbReference>
<dbReference type="GO" id="GO:0030246">
    <property type="term" value="F:carbohydrate binding"/>
    <property type="evidence" value="ECO:0007669"/>
    <property type="project" value="InterPro"/>
</dbReference>
<feature type="compositionally biased region" description="Pro residues" evidence="1">
    <location>
        <begin position="372"/>
        <end position="391"/>
    </location>
</feature>
<evidence type="ECO:0000313" key="5">
    <source>
        <dbReference type="Proteomes" id="UP000298860"/>
    </source>
</evidence>
<dbReference type="RefSeq" id="WP_137814122.1">
    <property type="nucleotide sequence ID" value="NZ_BJFL01000011.1"/>
</dbReference>
<gene>
    <name evidence="4" type="ORF">GTS_26540</name>
</gene>
<sequence>MRRSTVAICALAAGALIATATAIISNTDDAPQTYHPSAELGRTPYTGARLTDNWYGAAPYVMPLDQNPPDLPQVMAATGQRSFTLGSVRAPTGGGCRATWGGDKPVATDTVVRDMVNAVRNAGGDVVLSFGGYGGTKLGQVCGSAEATADAYQEAINRYAVKAVDFDIEAPGLDGPTAIANEVGAAQILQQRNSGLYVSITTPGSPSGTGWFGQRVLNQAKSIGFAPDNYSITTMNGGFAGSSGLVGALDAFHGMLMNTFGWDAATAYAREGFAGVNGESQASEFFDQAAFRTVLDYAIGHKLSRYTFMSVNRDRPCDGPDGGVDGGAACSNVPQTAWEFTQFTARFGTATEPGAPPSPPATPSVAPTTTTVPPPPPPPPAPAPPPPPPPTTTTRPGTPSPDPQSIHRAGRGYEAESSGNTLVGRAVVDSCGYCSGRGKVGQIGNGDGALVFNDVTVDQAGTYALTISYVDGDSGRSAMISINGRSAWLYFRGSGDNDWSTPQTLTIAVPLNAGQNTIAFGNPSSMAPDIDRIDY</sequence>
<dbReference type="InterPro" id="IPR005084">
    <property type="entry name" value="CBM6"/>
</dbReference>
<evidence type="ECO:0000256" key="2">
    <source>
        <dbReference type="SAM" id="SignalP"/>
    </source>
</evidence>
<dbReference type="PANTHER" id="PTHR42976">
    <property type="entry name" value="BIFUNCTIONAL CHITINASE/LYSOZYME-RELATED"/>
    <property type="match status" value="1"/>
</dbReference>
<feature type="domain" description="CBM6" evidence="3">
    <location>
        <begin position="411"/>
        <end position="535"/>
    </location>
</feature>
<dbReference type="AlphaFoldDB" id="A0A4D4J3F0"/>
<feature type="region of interest" description="Disordered" evidence="1">
    <location>
        <begin position="348"/>
        <end position="418"/>
    </location>
</feature>
<dbReference type="Pfam" id="PF16990">
    <property type="entry name" value="CBM_35"/>
    <property type="match status" value="1"/>
</dbReference>
<protein>
    <recommendedName>
        <fullName evidence="3">CBM6 domain-containing protein</fullName>
    </recommendedName>
</protein>
<dbReference type="OrthoDB" id="99456at2"/>
<organism evidence="4 5">
    <name type="scientific">Gandjariella thermophila</name>
    <dbReference type="NCBI Taxonomy" id="1931992"/>
    <lineage>
        <taxon>Bacteria</taxon>
        <taxon>Bacillati</taxon>
        <taxon>Actinomycetota</taxon>
        <taxon>Actinomycetes</taxon>
        <taxon>Pseudonocardiales</taxon>
        <taxon>Pseudonocardiaceae</taxon>
        <taxon>Gandjariella</taxon>
    </lineage>
</organism>
<dbReference type="InterPro" id="IPR052750">
    <property type="entry name" value="GH18_Chitinase"/>
</dbReference>
<dbReference type="InterPro" id="IPR017853">
    <property type="entry name" value="GH"/>
</dbReference>
<evidence type="ECO:0000259" key="3">
    <source>
        <dbReference type="PROSITE" id="PS51175"/>
    </source>
</evidence>
<dbReference type="Gene3D" id="2.60.120.260">
    <property type="entry name" value="Galactose-binding domain-like"/>
    <property type="match status" value="1"/>
</dbReference>
<name>A0A4D4J3F0_9PSEU</name>
<dbReference type="CDD" id="cd04081">
    <property type="entry name" value="CBM35_galactosidase-like"/>
    <property type="match status" value="1"/>
</dbReference>
<dbReference type="EMBL" id="BJFL01000011">
    <property type="protein sequence ID" value="GDY31021.1"/>
    <property type="molecule type" value="Genomic_DNA"/>
</dbReference>
<keyword evidence="5" id="KW-1185">Reference proteome</keyword>
<accession>A0A4D4J3F0</accession>
<dbReference type="PANTHER" id="PTHR42976:SF1">
    <property type="entry name" value="GH18 DOMAIN-CONTAINING PROTEIN-RELATED"/>
    <property type="match status" value="1"/>
</dbReference>
<dbReference type="Gene3D" id="3.20.20.80">
    <property type="entry name" value="Glycosidases"/>
    <property type="match status" value="1"/>
</dbReference>
<reference evidence="5" key="1">
    <citation type="submission" date="2019-04" db="EMBL/GenBank/DDBJ databases">
        <title>Draft genome sequence of Pseudonocardiaceae bacterium SL3-2-4.</title>
        <authorList>
            <person name="Ningsih F."/>
            <person name="Yokota A."/>
            <person name="Sakai Y."/>
            <person name="Nanatani K."/>
            <person name="Yabe S."/>
            <person name="Oetari A."/>
            <person name="Sjamsuridzal W."/>
        </authorList>
    </citation>
    <scope>NUCLEOTIDE SEQUENCE [LARGE SCALE GENOMIC DNA]</scope>
    <source>
        <strain evidence="5">SL3-2-4</strain>
    </source>
</reference>
<evidence type="ECO:0000256" key="1">
    <source>
        <dbReference type="SAM" id="MobiDB-lite"/>
    </source>
</evidence>
<feature type="signal peptide" evidence="2">
    <location>
        <begin position="1"/>
        <end position="22"/>
    </location>
</feature>
<dbReference type="Proteomes" id="UP000298860">
    <property type="component" value="Unassembled WGS sequence"/>
</dbReference>